<keyword evidence="2" id="KW-1185">Reference proteome</keyword>
<dbReference type="EMBL" id="JAMZOO010000001">
    <property type="protein sequence ID" value="MEB6855710.1"/>
    <property type="molecule type" value="Genomic_DNA"/>
</dbReference>
<organism evidence="1 2">
    <name type="scientific">Proteus cibi</name>
    <dbReference type="NCBI Taxonomy" id="2050966"/>
    <lineage>
        <taxon>Bacteria</taxon>
        <taxon>Pseudomonadati</taxon>
        <taxon>Pseudomonadota</taxon>
        <taxon>Gammaproteobacteria</taxon>
        <taxon>Enterobacterales</taxon>
        <taxon>Morganellaceae</taxon>
        <taxon>Proteus</taxon>
    </lineage>
</organism>
<evidence type="ECO:0000313" key="2">
    <source>
        <dbReference type="Proteomes" id="UP001332939"/>
    </source>
</evidence>
<accession>A0ABU6E9H0</accession>
<protein>
    <recommendedName>
        <fullName evidence="3">Transposase</fullName>
    </recommendedName>
</protein>
<dbReference type="RefSeq" id="WP_162837558.1">
    <property type="nucleotide sequence ID" value="NZ_JAMZOO010000001.1"/>
</dbReference>
<evidence type="ECO:0008006" key="3">
    <source>
        <dbReference type="Google" id="ProtNLM"/>
    </source>
</evidence>
<reference evidence="1 2" key="1">
    <citation type="submission" date="2022-05" db="EMBL/GenBank/DDBJ databases">
        <title>Whole genome sequences of Escherichia coli of fish isolates collected from Assam, India.</title>
        <authorList>
            <person name="Sudha S."/>
            <person name="Muneeb K.H."/>
            <person name="Rakshit O."/>
            <person name="Mendem S.K."/>
            <person name="Raisen C."/>
            <person name="Holmes M.A."/>
            <person name="Shome B.R."/>
            <person name="Sivaraman G.K."/>
        </authorList>
    </citation>
    <scope>NUCLEOTIDE SEQUENCE [LARGE SCALE GENOMIC DNA]</scope>
    <source>
        <strain evidence="1 2">278</strain>
    </source>
</reference>
<name>A0ABU6E9H0_9GAMM</name>
<sequence>MSKTRTFYCKVTLRRYMKPMLIIAALTNWRWLTDLCFKVEAVPQGKEVELSSE</sequence>
<proteinExistence type="predicted"/>
<comment type="caution">
    <text evidence="1">The sequence shown here is derived from an EMBL/GenBank/DDBJ whole genome shotgun (WGS) entry which is preliminary data.</text>
</comment>
<gene>
    <name evidence="1" type="ORF">NA736_01500</name>
</gene>
<dbReference type="Proteomes" id="UP001332939">
    <property type="component" value="Unassembled WGS sequence"/>
</dbReference>
<evidence type="ECO:0000313" key="1">
    <source>
        <dbReference type="EMBL" id="MEB6855710.1"/>
    </source>
</evidence>